<evidence type="ECO:0000313" key="3">
    <source>
        <dbReference type="Proteomes" id="UP001162164"/>
    </source>
</evidence>
<accession>A0ABQ9JJR2</accession>
<feature type="compositionally biased region" description="Polar residues" evidence="1">
    <location>
        <begin position="71"/>
        <end position="88"/>
    </location>
</feature>
<keyword evidence="3" id="KW-1185">Reference proteome</keyword>
<proteinExistence type="predicted"/>
<name>A0ABQ9JJR2_9CUCU</name>
<gene>
    <name evidence="2" type="ORF">NQ317_012398</name>
</gene>
<comment type="caution">
    <text evidence="2">The sequence shown here is derived from an EMBL/GenBank/DDBJ whole genome shotgun (WGS) entry which is preliminary data.</text>
</comment>
<sequence>MHVLRGIRQRQSEISIGQARPQLQATLMQRMTDVLSRMLNDPMTRAALSAGGEDSVDPDENAQRILENREGNSSNGQEDGNNMETDQQGPVEYHSGVEVLAIKSKDGGVASLIIS</sequence>
<evidence type="ECO:0000256" key="1">
    <source>
        <dbReference type="SAM" id="MobiDB-lite"/>
    </source>
</evidence>
<organism evidence="2 3">
    <name type="scientific">Molorchus minor</name>
    <dbReference type="NCBI Taxonomy" id="1323400"/>
    <lineage>
        <taxon>Eukaryota</taxon>
        <taxon>Metazoa</taxon>
        <taxon>Ecdysozoa</taxon>
        <taxon>Arthropoda</taxon>
        <taxon>Hexapoda</taxon>
        <taxon>Insecta</taxon>
        <taxon>Pterygota</taxon>
        <taxon>Neoptera</taxon>
        <taxon>Endopterygota</taxon>
        <taxon>Coleoptera</taxon>
        <taxon>Polyphaga</taxon>
        <taxon>Cucujiformia</taxon>
        <taxon>Chrysomeloidea</taxon>
        <taxon>Cerambycidae</taxon>
        <taxon>Lamiinae</taxon>
        <taxon>Monochamini</taxon>
        <taxon>Molorchus</taxon>
    </lineage>
</organism>
<feature type="region of interest" description="Disordered" evidence="1">
    <location>
        <begin position="48"/>
        <end position="91"/>
    </location>
</feature>
<evidence type="ECO:0000313" key="2">
    <source>
        <dbReference type="EMBL" id="KAJ8977897.1"/>
    </source>
</evidence>
<dbReference type="EMBL" id="JAPWTJ010000494">
    <property type="protein sequence ID" value="KAJ8977897.1"/>
    <property type="molecule type" value="Genomic_DNA"/>
</dbReference>
<protein>
    <submittedName>
        <fullName evidence="2">Uncharacterized protein</fullName>
    </submittedName>
</protein>
<dbReference type="Proteomes" id="UP001162164">
    <property type="component" value="Unassembled WGS sequence"/>
</dbReference>
<reference evidence="2" key="1">
    <citation type="journal article" date="2023" name="Insect Mol. Biol.">
        <title>Genome sequencing provides insights into the evolution of gene families encoding plant cell wall-degrading enzymes in longhorned beetles.</title>
        <authorList>
            <person name="Shin N.R."/>
            <person name="Okamura Y."/>
            <person name="Kirsch R."/>
            <person name="Pauchet Y."/>
        </authorList>
    </citation>
    <scope>NUCLEOTIDE SEQUENCE</scope>
    <source>
        <strain evidence="2">MMC_N1</strain>
    </source>
</reference>